<dbReference type="HOGENOM" id="CLU_2699571_0_0_10"/>
<protein>
    <recommendedName>
        <fullName evidence="3">Prevent-host-death family protein</fullName>
    </recommendedName>
</protein>
<dbReference type="KEGG" id="hhy:Halhy_1180"/>
<reference evidence="1 2" key="1">
    <citation type="journal article" date="2011" name="Stand. Genomic Sci.">
        <title>Complete genome sequence of Haliscomenobacter hydrossis type strain (O).</title>
        <authorList>
            <consortium name="US DOE Joint Genome Institute (JGI-PGF)"/>
            <person name="Daligault H."/>
            <person name="Lapidus A."/>
            <person name="Zeytun A."/>
            <person name="Nolan M."/>
            <person name="Lucas S."/>
            <person name="Del Rio T.G."/>
            <person name="Tice H."/>
            <person name="Cheng J.F."/>
            <person name="Tapia R."/>
            <person name="Han C."/>
            <person name="Goodwin L."/>
            <person name="Pitluck S."/>
            <person name="Liolios K."/>
            <person name="Pagani I."/>
            <person name="Ivanova N."/>
            <person name="Huntemann M."/>
            <person name="Mavromatis K."/>
            <person name="Mikhailova N."/>
            <person name="Pati A."/>
            <person name="Chen A."/>
            <person name="Palaniappan K."/>
            <person name="Land M."/>
            <person name="Hauser L."/>
            <person name="Brambilla E.M."/>
            <person name="Rohde M."/>
            <person name="Verbarg S."/>
            <person name="Goker M."/>
            <person name="Bristow J."/>
            <person name="Eisen J.A."/>
            <person name="Markowitz V."/>
            <person name="Hugenholtz P."/>
            <person name="Kyrpides N.C."/>
            <person name="Klenk H.P."/>
            <person name="Woyke T."/>
        </authorList>
    </citation>
    <scope>NUCLEOTIDE SEQUENCE [LARGE SCALE GENOMIC DNA]</scope>
    <source>
        <strain evidence="2">ATCC 27775 / DSM 1100 / LMG 10767 / O</strain>
    </source>
</reference>
<dbReference type="AlphaFoldDB" id="F4KSX0"/>
<gene>
    <name evidence="1" type="ordered locus">Halhy_1180</name>
</gene>
<proteinExistence type="predicted"/>
<keyword evidence="2" id="KW-1185">Reference proteome</keyword>
<dbReference type="Proteomes" id="UP000008461">
    <property type="component" value="Chromosome"/>
</dbReference>
<name>F4KSX0_HALH1</name>
<evidence type="ECO:0000313" key="1">
    <source>
        <dbReference type="EMBL" id="AEE49077.1"/>
    </source>
</evidence>
<organism evidence="1 2">
    <name type="scientific">Haliscomenobacter hydrossis (strain ATCC 27775 / DSM 1100 / LMG 10767 / O)</name>
    <dbReference type="NCBI Taxonomy" id="760192"/>
    <lineage>
        <taxon>Bacteria</taxon>
        <taxon>Pseudomonadati</taxon>
        <taxon>Bacteroidota</taxon>
        <taxon>Saprospiria</taxon>
        <taxon>Saprospirales</taxon>
        <taxon>Haliscomenobacteraceae</taxon>
        <taxon>Haliscomenobacter</taxon>
    </lineage>
</organism>
<evidence type="ECO:0008006" key="3">
    <source>
        <dbReference type="Google" id="ProtNLM"/>
    </source>
</evidence>
<accession>F4KSX0</accession>
<reference key="2">
    <citation type="submission" date="2011-04" db="EMBL/GenBank/DDBJ databases">
        <title>Complete sequence of chromosome of Haliscomenobacter hydrossis DSM 1100.</title>
        <authorList>
            <consortium name="US DOE Joint Genome Institute (JGI-PGF)"/>
            <person name="Lucas S."/>
            <person name="Han J."/>
            <person name="Lapidus A."/>
            <person name="Bruce D."/>
            <person name="Goodwin L."/>
            <person name="Pitluck S."/>
            <person name="Peters L."/>
            <person name="Kyrpides N."/>
            <person name="Mavromatis K."/>
            <person name="Ivanova N."/>
            <person name="Ovchinnikova G."/>
            <person name="Pagani I."/>
            <person name="Daligault H."/>
            <person name="Detter J.C."/>
            <person name="Han C."/>
            <person name="Land M."/>
            <person name="Hauser L."/>
            <person name="Markowitz V."/>
            <person name="Cheng J.-F."/>
            <person name="Hugenholtz P."/>
            <person name="Woyke T."/>
            <person name="Wu D."/>
            <person name="Verbarg S."/>
            <person name="Frueling A."/>
            <person name="Brambilla E."/>
            <person name="Klenk H.-P."/>
            <person name="Eisen J.A."/>
        </authorList>
    </citation>
    <scope>NUCLEOTIDE SEQUENCE</scope>
    <source>
        <strain>DSM 1100</strain>
    </source>
</reference>
<evidence type="ECO:0000313" key="2">
    <source>
        <dbReference type="Proteomes" id="UP000008461"/>
    </source>
</evidence>
<dbReference type="RefSeq" id="WP_013763632.1">
    <property type="nucleotide sequence ID" value="NC_015510.1"/>
</dbReference>
<sequence length="73" mass="8470">MILPEANYVVDTQGQKVFVQVSIQDWENLIHEIKRMEGLLAFKAKLKEAFREVRQLKRGEIQGVSLSELIDEL</sequence>
<dbReference type="EMBL" id="CP002691">
    <property type="protein sequence ID" value="AEE49077.1"/>
    <property type="molecule type" value="Genomic_DNA"/>
</dbReference>